<feature type="non-terminal residue" evidence="3">
    <location>
        <position position="171"/>
    </location>
</feature>
<dbReference type="GO" id="GO:0006310">
    <property type="term" value="P:DNA recombination"/>
    <property type="evidence" value="ECO:0007669"/>
    <property type="project" value="UniProtKB-KW"/>
</dbReference>
<proteinExistence type="inferred from homology"/>
<dbReference type="EMBL" id="JARJCW010000066">
    <property type="protein sequence ID" value="KAJ7199863.1"/>
    <property type="molecule type" value="Genomic_DNA"/>
</dbReference>
<feature type="domain" description="DNA helicase Pif1-like DEAD-box helicase" evidence="2">
    <location>
        <begin position="10"/>
        <end position="108"/>
    </location>
</feature>
<dbReference type="SUPFAM" id="SSF52540">
    <property type="entry name" value="P-loop containing nucleoside triphosphate hydrolases"/>
    <property type="match status" value="1"/>
</dbReference>
<dbReference type="AlphaFoldDB" id="A0AAD6V1M5"/>
<dbReference type="Proteomes" id="UP001219525">
    <property type="component" value="Unassembled WGS sequence"/>
</dbReference>
<evidence type="ECO:0000259" key="2">
    <source>
        <dbReference type="Pfam" id="PF05970"/>
    </source>
</evidence>
<dbReference type="GO" id="GO:0006281">
    <property type="term" value="P:DNA repair"/>
    <property type="evidence" value="ECO:0007669"/>
    <property type="project" value="UniProtKB-KW"/>
</dbReference>
<keyword evidence="1" id="KW-0347">Helicase</keyword>
<accession>A0AAD6V1M5</accession>
<protein>
    <recommendedName>
        <fullName evidence="1">ATP-dependent DNA helicase</fullName>
        <ecNumber evidence="1">5.6.2.3</ecNumber>
    </recommendedName>
</protein>
<reference evidence="3" key="1">
    <citation type="submission" date="2023-03" db="EMBL/GenBank/DDBJ databases">
        <title>Massive genome expansion in bonnet fungi (Mycena s.s.) driven by repeated elements and novel gene families across ecological guilds.</title>
        <authorList>
            <consortium name="Lawrence Berkeley National Laboratory"/>
            <person name="Harder C.B."/>
            <person name="Miyauchi S."/>
            <person name="Viragh M."/>
            <person name="Kuo A."/>
            <person name="Thoen E."/>
            <person name="Andreopoulos B."/>
            <person name="Lu D."/>
            <person name="Skrede I."/>
            <person name="Drula E."/>
            <person name="Henrissat B."/>
            <person name="Morin E."/>
            <person name="Kohler A."/>
            <person name="Barry K."/>
            <person name="LaButti K."/>
            <person name="Morin E."/>
            <person name="Salamov A."/>
            <person name="Lipzen A."/>
            <person name="Mereny Z."/>
            <person name="Hegedus B."/>
            <person name="Baldrian P."/>
            <person name="Stursova M."/>
            <person name="Weitz H."/>
            <person name="Taylor A."/>
            <person name="Grigoriev I.V."/>
            <person name="Nagy L.G."/>
            <person name="Martin F."/>
            <person name="Kauserud H."/>
        </authorList>
    </citation>
    <scope>NUCLEOTIDE SEQUENCE</scope>
    <source>
        <strain evidence="3">9144</strain>
    </source>
</reference>
<dbReference type="GO" id="GO:0016787">
    <property type="term" value="F:hydrolase activity"/>
    <property type="evidence" value="ECO:0007669"/>
    <property type="project" value="UniProtKB-KW"/>
</dbReference>
<comment type="catalytic activity">
    <reaction evidence="1">
        <text>ATP + H2O = ADP + phosphate + H(+)</text>
        <dbReference type="Rhea" id="RHEA:13065"/>
        <dbReference type="ChEBI" id="CHEBI:15377"/>
        <dbReference type="ChEBI" id="CHEBI:15378"/>
        <dbReference type="ChEBI" id="CHEBI:30616"/>
        <dbReference type="ChEBI" id="CHEBI:43474"/>
        <dbReference type="ChEBI" id="CHEBI:456216"/>
        <dbReference type="EC" id="5.6.2.3"/>
    </reaction>
</comment>
<comment type="cofactor">
    <cofactor evidence="1">
        <name>Mg(2+)</name>
        <dbReference type="ChEBI" id="CHEBI:18420"/>
    </cofactor>
</comment>
<keyword evidence="4" id="KW-1185">Reference proteome</keyword>
<keyword evidence="1" id="KW-0234">DNA repair</keyword>
<keyword evidence="1" id="KW-0547">Nucleotide-binding</keyword>
<evidence type="ECO:0000313" key="3">
    <source>
        <dbReference type="EMBL" id="KAJ7199863.1"/>
    </source>
</evidence>
<dbReference type="GO" id="GO:0005524">
    <property type="term" value="F:ATP binding"/>
    <property type="evidence" value="ECO:0007669"/>
    <property type="project" value="UniProtKB-KW"/>
</dbReference>
<keyword evidence="1" id="KW-0378">Hydrolase</keyword>
<evidence type="ECO:0000313" key="4">
    <source>
        <dbReference type="Proteomes" id="UP001219525"/>
    </source>
</evidence>
<dbReference type="InterPro" id="IPR027417">
    <property type="entry name" value="P-loop_NTPase"/>
</dbReference>
<organism evidence="3 4">
    <name type="scientific">Mycena pura</name>
    <dbReference type="NCBI Taxonomy" id="153505"/>
    <lineage>
        <taxon>Eukaryota</taxon>
        <taxon>Fungi</taxon>
        <taxon>Dikarya</taxon>
        <taxon>Basidiomycota</taxon>
        <taxon>Agaricomycotina</taxon>
        <taxon>Agaricomycetes</taxon>
        <taxon>Agaricomycetidae</taxon>
        <taxon>Agaricales</taxon>
        <taxon>Marasmiineae</taxon>
        <taxon>Mycenaceae</taxon>
        <taxon>Mycena</taxon>
    </lineage>
</organism>
<dbReference type="InterPro" id="IPR051055">
    <property type="entry name" value="PIF1_helicase"/>
</dbReference>
<dbReference type="GO" id="GO:0043139">
    <property type="term" value="F:5'-3' DNA helicase activity"/>
    <property type="evidence" value="ECO:0007669"/>
    <property type="project" value="UniProtKB-EC"/>
</dbReference>
<dbReference type="GO" id="GO:0000723">
    <property type="term" value="P:telomere maintenance"/>
    <property type="evidence" value="ECO:0007669"/>
    <property type="project" value="InterPro"/>
</dbReference>
<dbReference type="Pfam" id="PF05970">
    <property type="entry name" value="PIF1"/>
    <property type="match status" value="1"/>
</dbReference>
<evidence type="ECO:0000256" key="1">
    <source>
        <dbReference type="RuleBase" id="RU363044"/>
    </source>
</evidence>
<dbReference type="PANTHER" id="PTHR47642">
    <property type="entry name" value="ATP-DEPENDENT DNA HELICASE"/>
    <property type="match status" value="1"/>
</dbReference>
<comment type="similarity">
    <text evidence="1">Belongs to the helicase family.</text>
</comment>
<gene>
    <name evidence="3" type="ORF">GGX14DRAFT_341777</name>
</gene>
<keyword evidence="1" id="KW-0067">ATP-binding</keyword>
<dbReference type="InterPro" id="IPR010285">
    <property type="entry name" value="DNA_helicase_pif1-like_DEAD"/>
</dbReference>
<dbReference type="EC" id="5.6.2.3" evidence="1"/>
<keyword evidence="1" id="KW-0233">DNA recombination</keyword>
<comment type="caution">
    <text evidence="3">The sequence shown here is derived from an EMBL/GenBank/DDBJ whole genome shotgun (WGS) entry which is preliminary data.</text>
</comment>
<sequence>MVGCGLLHDVNQALCDAKENKQLFGGVNVIFAGDFAQLPPVLETKLYSRVGGKAFSKATKQTEKNMFGKLLWLSVQTVVVLSEIRRQSGSVNNGFVALLDRLRRGRCTVQDFATLQERVITTCSPDWSDNAIRTAPILVSQNSTKDKLNEKGAEAFAAHTGQELHWYYAAD</sequence>
<name>A0AAD6V1M5_9AGAR</name>
<keyword evidence="1" id="KW-0227">DNA damage</keyword>